<feature type="transmembrane region" description="Helical" evidence="6">
    <location>
        <begin position="45"/>
        <end position="65"/>
    </location>
</feature>
<feature type="transmembrane region" description="Helical" evidence="6">
    <location>
        <begin position="300"/>
        <end position="320"/>
    </location>
</feature>
<feature type="transmembrane region" description="Helical" evidence="6">
    <location>
        <begin position="332"/>
        <end position="351"/>
    </location>
</feature>
<dbReference type="OrthoDB" id="37272at2"/>
<evidence type="ECO:0000256" key="6">
    <source>
        <dbReference type="SAM" id="Phobius"/>
    </source>
</evidence>
<name>R4KBY8_9FIRM</name>
<evidence type="ECO:0000256" key="1">
    <source>
        <dbReference type="ARBA" id="ARBA00004141"/>
    </source>
</evidence>
<dbReference type="InterPro" id="IPR030676">
    <property type="entry name" value="CitT-rel"/>
</dbReference>
<keyword evidence="4 6" id="KW-1133">Transmembrane helix</keyword>
<feature type="transmembrane region" description="Helical" evidence="6">
    <location>
        <begin position="396"/>
        <end position="421"/>
    </location>
</feature>
<feature type="transmembrane region" description="Helical" evidence="6">
    <location>
        <begin position="101"/>
        <end position="119"/>
    </location>
</feature>
<dbReference type="Pfam" id="PF00939">
    <property type="entry name" value="Na_sulph_symp"/>
    <property type="match status" value="1"/>
</dbReference>
<evidence type="ECO:0000256" key="5">
    <source>
        <dbReference type="ARBA" id="ARBA00023136"/>
    </source>
</evidence>
<dbReference type="GO" id="GO:0016020">
    <property type="term" value="C:membrane"/>
    <property type="evidence" value="ECO:0007669"/>
    <property type="project" value="UniProtKB-SubCell"/>
</dbReference>
<keyword evidence="8" id="KW-1185">Reference proteome</keyword>
<evidence type="ECO:0000256" key="2">
    <source>
        <dbReference type="ARBA" id="ARBA00007349"/>
    </source>
</evidence>
<protein>
    <submittedName>
        <fullName evidence="7">Di-/tricarboxylate transporter</fullName>
    </submittedName>
</protein>
<evidence type="ECO:0000313" key="7">
    <source>
        <dbReference type="EMBL" id="AGL00074.1"/>
    </source>
</evidence>
<gene>
    <name evidence="7" type="ORF">Desgi_0506</name>
</gene>
<keyword evidence="3 6" id="KW-0812">Transmembrane</keyword>
<organism evidence="7 8">
    <name type="scientific">Desulfoscipio gibsoniae DSM 7213</name>
    <dbReference type="NCBI Taxonomy" id="767817"/>
    <lineage>
        <taxon>Bacteria</taxon>
        <taxon>Bacillati</taxon>
        <taxon>Bacillota</taxon>
        <taxon>Clostridia</taxon>
        <taxon>Eubacteriales</taxon>
        <taxon>Desulfallaceae</taxon>
        <taxon>Desulfoscipio</taxon>
    </lineage>
</organism>
<evidence type="ECO:0000313" key="8">
    <source>
        <dbReference type="Proteomes" id="UP000013520"/>
    </source>
</evidence>
<proteinExistence type="inferred from homology"/>
<dbReference type="AlphaFoldDB" id="R4KBY8"/>
<dbReference type="HOGENOM" id="CLU_005170_11_0_9"/>
<feature type="transmembrane region" description="Helical" evidence="6">
    <location>
        <begin position="363"/>
        <end position="384"/>
    </location>
</feature>
<evidence type="ECO:0000256" key="3">
    <source>
        <dbReference type="ARBA" id="ARBA00022692"/>
    </source>
</evidence>
<dbReference type="GO" id="GO:0022857">
    <property type="term" value="F:transmembrane transporter activity"/>
    <property type="evidence" value="ECO:0007669"/>
    <property type="project" value="InterPro"/>
</dbReference>
<feature type="transmembrane region" description="Helical" evidence="6">
    <location>
        <begin position="230"/>
        <end position="251"/>
    </location>
</feature>
<feature type="transmembrane region" description="Helical" evidence="6">
    <location>
        <begin position="184"/>
        <end position="210"/>
    </location>
</feature>
<comment type="subcellular location">
    <subcellularLocation>
        <location evidence="1">Membrane</location>
        <topology evidence="1">Multi-pass membrane protein</topology>
    </subcellularLocation>
</comment>
<dbReference type="InterPro" id="IPR001898">
    <property type="entry name" value="SLC13A/DASS"/>
</dbReference>
<feature type="transmembrane region" description="Helical" evidence="6">
    <location>
        <begin position="457"/>
        <end position="475"/>
    </location>
</feature>
<dbReference type="PANTHER" id="PTHR42826">
    <property type="entry name" value="DICARBOXYLATE TRANSPORTER 2.1, CHLOROPLASTIC"/>
    <property type="match status" value="1"/>
</dbReference>
<dbReference type="EMBL" id="CP003273">
    <property type="protein sequence ID" value="AGL00074.1"/>
    <property type="molecule type" value="Genomic_DNA"/>
</dbReference>
<comment type="similarity">
    <text evidence="2">Belongs to the SLC13A/DASS transporter (TC 2.A.47) family. DIT1 subfamily.</text>
</comment>
<dbReference type="STRING" id="767817.Desgi_0506"/>
<keyword evidence="5 6" id="KW-0472">Membrane</keyword>
<dbReference type="eggNOG" id="COG0471">
    <property type="taxonomic scope" value="Bacteria"/>
</dbReference>
<feature type="transmembrane region" description="Helical" evidence="6">
    <location>
        <begin position="21"/>
        <end position="39"/>
    </location>
</feature>
<dbReference type="RefSeq" id="WP_006523465.1">
    <property type="nucleotide sequence ID" value="NC_021184.1"/>
</dbReference>
<sequence>MSGTGTSTKVKTPTKQGPPNLKLVCALLSVIAGIAIALIPPPDGLSVQAMHALGIMLGAILFWVFNILPEHVTGILMCTLWVIVGAVPFQKAFAAYSTDTPWLLIPAFAIGIAAQKAGLLKRVALNVMKVFPPTFKGQTLALLSAGTIISPAIPSVTAKAVFASQLTKAIGDRMEYEEKSAGAAGLYAAMYQGFVTMFPLFLTAGIFSIIMRSCLPTEIQAQFTWVNWLWSALPWGIAVFIGSYLAIQFLYKPEQKQELSKEYFITQLKELGPMNRDEKIIAVIVACCLLLWMTEKIHHLTAAQVALLALVALFVFKILSTSDFRTKIPWEMIVFIGGVMALGSVITFLEIDTWMGTVLGPVITPLIGNMFIFAPLLAIAIYLIRFVLVAQSSTVMIFTVMLTPFALQVGVNPWIVGLIILTSANVWTVKYQNTTHIAAMSATGNEFIKQSQAAKMSIAYMLINIIAIVVSLPWWKMLGLIP</sequence>
<evidence type="ECO:0000256" key="4">
    <source>
        <dbReference type="ARBA" id="ARBA00022989"/>
    </source>
</evidence>
<dbReference type="Proteomes" id="UP000013520">
    <property type="component" value="Chromosome"/>
</dbReference>
<feature type="transmembrane region" description="Helical" evidence="6">
    <location>
        <begin position="72"/>
        <end position="89"/>
    </location>
</feature>
<dbReference type="KEGG" id="dgi:Desgi_0506"/>
<reference evidence="7 8" key="1">
    <citation type="submission" date="2012-01" db="EMBL/GenBank/DDBJ databases">
        <title>Complete sequence of Desulfotomaculum gibsoniae DSM 7213.</title>
        <authorList>
            <consortium name="US DOE Joint Genome Institute"/>
            <person name="Lucas S."/>
            <person name="Han J."/>
            <person name="Lapidus A."/>
            <person name="Cheng J.-F."/>
            <person name="Goodwin L."/>
            <person name="Pitluck S."/>
            <person name="Peters L."/>
            <person name="Ovchinnikova G."/>
            <person name="Teshima H."/>
            <person name="Detter J.C."/>
            <person name="Han C."/>
            <person name="Tapia R."/>
            <person name="Land M."/>
            <person name="Hauser L."/>
            <person name="Kyrpides N."/>
            <person name="Ivanova N."/>
            <person name="Pagani I."/>
            <person name="Parshina S."/>
            <person name="Plugge C."/>
            <person name="Muyzer G."/>
            <person name="Kuever J."/>
            <person name="Ivanova A."/>
            <person name="Nazina T."/>
            <person name="Klenk H.-P."/>
            <person name="Brambilla E."/>
            <person name="Spring S."/>
            <person name="Stams A.F."/>
            <person name="Woyke T."/>
        </authorList>
    </citation>
    <scope>NUCLEOTIDE SEQUENCE [LARGE SCALE GENOMIC DNA]</scope>
    <source>
        <strain evidence="7 8">DSM 7213</strain>
    </source>
</reference>
<accession>R4KBY8</accession>